<proteinExistence type="predicted"/>
<protein>
    <recommendedName>
        <fullName evidence="1">N-acetyltransferase domain-containing protein</fullName>
    </recommendedName>
</protein>
<name>A0A1I2E4G7_9MICO</name>
<keyword evidence="3" id="KW-1185">Reference proteome</keyword>
<feature type="domain" description="N-acetyltransferase" evidence="1">
    <location>
        <begin position="145"/>
        <end position="289"/>
    </location>
</feature>
<reference evidence="3" key="1">
    <citation type="submission" date="2016-10" db="EMBL/GenBank/DDBJ databases">
        <authorList>
            <person name="Varghese N."/>
            <person name="Submissions S."/>
        </authorList>
    </citation>
    <scope>NUCLEOTIDE SEQUENCE [LARGE SCALE GENOMIC DNA]</scope>
    <source>
        <strain evidence="3">DSM 19083</strain>
    </source>
</reference>
<evidence type="ECO:0000259" key="1">
    <source>
        <dbReference type="PROSITE" id="PS51186"/>
    </source>
</evidence>
<gene>
    <name evidence="2" type="ORF">SAMN04488035_0888</name>
</gene>
<dbReference type="Pfam" id="PF13312">
    <property type="entry name" value="DUF4081"/>
    <property type="match status" value="1"/>
</dbReference>
<dbReference type="RefSeq" id="WP_093375365.1">
    <property type="nucleotide sequence ID" value="NZ_BNAN01000001.1"/>
</dbReference>
<dbReference type="STRING" id="285351.SAMN04488035_0888"/>
<dbReference type="PIRSF" id="PIRSF021603">
    <property type="entry name" value="UCP21603_acetyltransf"/>
    <property type="match status" value="1"/>
</dbReference>
<dbReference type="AlphaFoldDB" id="A0A1I2E4G7"/>
<dbReference type="SUPFAM" id="SSF55729">
    <property type="entry name" value="Acyl-CoA N-acyltransferases (Nat)"/>
    <property type="match status" value="1"/>
</dbReference>
<organism evidence="2 3">
    <name type="scientific">Flavimobilis marinus</name>
    <dbReference type="NCBI Taxonomy" id="285351"/>
    <lineage>
        <taxon>Bacteria</taxon>
        <taxon>Bacillati</taxon>
        <taxon>Actinomycetota</taxon>
        <taxon>Actinomycetes</taxon>
        <taxon>Micrococcales</taxon>
        <taxon>Jonesiaceae</taxon>
        <taxon>Flavimobilis</taxon>
    </lineage>
</organism>
<dbReference type="Proteomes" id="UP000198520">
    <property type="component" value="Unassembled WGS sequence"/>
</dbReference>
<dbReference type="InterPro" id="IPR016181">
    <property type="entry name" value="Acyl_CoA_acyltransferase"/>
</dbReference>
<sequence>MTILGTRRRARVLLHEDLSEALEVCARQPVASVLAATRIEVARRSSLAAAGGQLWGFPAAGPFEAVCWAGANIVPVLSPDAGPDAIPAFAELARRRGRTASSLVGERGAVLALWELLAAEWSAREVRDDQPSLAIDRAPDVAADPLVRRSRPQDLGRVLPACVAMFTEEVGYSPVAGAGGAYAQRVASLIADGRSFVRTADPEVRSPVVFKAEIGAQAGTVAQVQGVWVEPSRRGQGLAAPGVAAVVDAVRSARTPVVSLYVNSYNVAALATYRRVGFEQVGTYATVLL</sequence>
<evidence type="ECO:0000313" key="2">
    <source>
        <dbReference type="EMBL" id="SFE87834.1"/>
    </source>
</evidence>
<dbReference type="PROSITE" id="PS51186">
    <property type="entry name" value="GNAT"/>
    <property type="match status" value="1"/>
</dbReference>
<dbReference type="EMBL" id="FONZ01000001">
    <property type="protein sequence ID" value="SFE87834.1"/>
    <property type="molecule type" value="Genomic_DNA"/>
</dbReference>
<accession>A0A1I2E4G7</accession>
<dbReference type="Gene3D" id="3.40.630.30">
    <property type="match status" value="1"/>
</dbReference>
<dbReference type="GO" id="GO:0016747">
    <property type="term" value="F:acyltransferase activity, transferring groups other than amino-acyl groups"/>
    <property type="evidence" value="ECO:0007669"/>
    <property type="project" value="InterPro"/>
</dbReference>
<dbReference type="OrthoDB" id="5241264at2"/>
<dbReference type="InterPro" id="IPR016794">
    <property type="entry name" value="UCP21603_acetyltransf"/>
</dbReference>
<dbReference type="InterPro" id="IPR000182">
    <property type="entry name" value="GNAT_dom"/>
</dbReference>
<dbReference type="InterPro" id="IPR025289">
    <property type="entry name" value="DUF4081"/>
</dbReference>
<evidence type="ECO:0000313" key="3">
    <source>
        <dbReference type="Proteomes" id="UP000198520"/>
    </source>
</evidence>
<dbReference type="Pfam" id="PF00583">
    <property type="entry name" value="Acetyltransf_1"/>
    <property type="match status" value="1"/>
</dbReference>